<dbReference type="CDD" id="cd00609">
    <property type="entry name" value="AAT_like"/>
    <property type="match status" value="1"/>
</dbReference>
<dbReference type="InterPro" id="IPR050596">
    <property type="entry name" value="AspAT/PAT-like"/>
</dbReference>
<keyword evidence="4" id="KW-0808">Transferase</keyword>
<dbReference type="SUPFAM" id="SSF53383">
    <property type="entry name" value="PLP-dependent transferases"/>
    <property type="match status" value="1"/>
</dbReference>
<comment type="similarity">
    <text evidence="2">Belongs to the class-I pyridoxal-phosphate-dependent aminotransferase family.</text>
</comment>
<reference evidence="7" key="1">
    <citation type="submission" date="2020-07" db="EMBL/GenBank/DDBJ databases">
        <title>Huge and variable diversity of episymbiotic CPR bacteria and DPANN archaea in groundwater ecosystems.</title>
        <authorList>
            <person name="He C.Y."/>
            <person name="Keren R."/>
            <person name="Whittaker M."/>
            <person name="Farag I.F."/>
            <person name="Doudna J."/>
            <person name="Cate J.H.D."/>
            <person name="Banfield J.F."/>
        </authorList>
    </citation>
    <scope>NUCLEOTIDE SEQUENCE</scope>
    <source>
        <strain evidence="7">NC_groundwater_672_Ag_B-0.1um_62_36</strain>
    </source>
</reference>
<evidence type="ECO:0000313" key="7">
    <source>
        <dbReference type="EMBL" id="MBI2875604.1"/>
    </source>
</evidence>
<comment type="caution">
    <text evidence="7">The sequence shown here is derived from an EMBL/GenBank/DDBJ whole genome shotgun (WGS) entry which is preliminary data.</text>
</comment>
<protein>
    <submittedName>
        <fullName evidence="7">Aminotransferase class I/II-fold pyridoxal phosphate-dependent enzyme</fullName>
    </submittedName>
</protein>
<dbReference type="InterPro" id="IPR015421">
    <property type="entry name" value="PyrdxlP-dep_Trfase_major"/>
</dbReference>
<dbReference type="GO" id="GO:0008483">
    <property type="term" value="F:transaminase activity"/>
    <property type="evidence" value="ECO:0007669"/>
    <property type="project" value="UniProtKB-KW"/>
</dbReference>
<feature type="domain" description="Aminotransferase class I/classII large" evidence="6">
    <location>
        <begin position="30"/>
        <end position="189"/>
    </location>
</feature>
<comment type="cofactor">
    <cofactor evidence="1">
        <name>pyridoxal 5'-phosphate</name>
        <dbReference type="ChEBI" id="CHEBI:597326"/>
    </cofactor>
</comment>
<evidence type="ECO:0000313" key="8">
    <source>
        <dbReference type="Proteomes" id="UP000769766"/>
    </source>
</evidence>
<keyword evidence="5" id="KW-0663">Pyridoxal phosphate</keyword>
<feature type="non-terminal residue" evidence="7">
    <location>
        <position position="190"/>
    </location>
</feature>
<dbReference type="EMBL" id="JACPRF010000055">
    <property type="protein sequence ID" value="MBI2875604.1"/>
    <property type="molecule type" value="Genomic_DNA"/>
</dbReference>
<gene>
    <name evidence="7" type="ORF">HYY20_01840</name>
</gene>
<accession>A0A932CLX3</accession>
<keyword evidence="3 7" id="KW-0032">Aminotransferase</keyword>
<dbReference type="Proteomes" id="UP000769766">
    <property type="component" value="Unassembled WGS sequence"/>
</dbReference>
<dbReference type="InterPro" id="IPR004839">
    <property type="entry name" value="Aminotransferase_I/II_large"/>
</dbReference>
<dbReference type="InterPro" id="IPR015424">
    <property type="entry name" value="PyrdxlP-dep_Trfase"/>
</dbReference>
<dbReference type="Gene3D" id="3.90.1150.10">
    <property type="entry name" value="Aspartate Aminotransferase, domain 1"/>
    <property type="match status" value="1"/>
</dbReference>
<dbReference type="PANTHER" id="PTHR46383:SF1">
    <property type="entry name" value="ASPARTATE AMINOTRANSFERASE"/>
    <property type="match status" value="1"/>
</dbReference>
<evidence type="ECO:0000256" key="1">
    <source>
        <dbReference type="ARBA" id="ARBA00001933"/>
    </source>
</evidence>
<evidence type="ECO:0000256" key="2">
    <source>
        <dbReference type="ARBA" id="ARBA00007441"/>
    </source>
</evidence>
<dbReference type="Gene3D" id="3.40.640.10">
    <property type="entry name" value="Type I PLP-dependent aspartate aminotransferase-like (Major domain)"/>
    <property type="match status" value="1"/>
</dbReference>
<evidence type="ECO:0000256" key="5">
    <source>
        <dbReference type="ARBA" id="ARBA00022898"/>
    </source>
</evidence>
<evidence type="ECO:0000259" key="6">
    <source>
        <dbReference type="Pfam" id="PF00155"/>
    </source>
</evidence>
<organism evidence="7 8">
    <name type="scientific">Tectimicrobiota bacterium</name>
    <dbReference type="NCBI Taxonomy" id="2528274"/>
    <lineage>
        <taxon>Bacteria</taxon>
        <taxon>Pseudomonadati</taxon>
        <taxon>Nitrospinota/Tectimicrobiota group</taxon>
        <taxon>Candidatus Tectimicrobiota</taxon>
    </lineage>
</organism>
<evidence type="ECO:0000256" key="4">
    <source>
        <dbReference type="ARBA" id="ARBA00022679"/>
    </source>
</evidence>
<dbReference type="GO" id="GO:0030170">
    <property type="term" value="F:pyridoxal phosphate binding"/>
    <property type="evidence" value="ECO:0007669"/>
    <property type="project" value="InterPro"/>
</dbReference>
<sequence>MLTQRVQRIKPSATMEITALAADMRAQGIDVISLSAGEPDFDTPENIKQAAIRALQEGFTKYTNVGGTDELKDAIRLKLSRDNGVEYERKEILVSCGAKHSLYNIAQVLFERGDEVIIPAPCWVSYPDQVELAEAQPVIVETPEANGFKLTPDLLRQHLTPRTKALMLNTPCNPTGTVYEQRELEAIAEI</sequence>
<evidence type="ECO:0000256" key="3">
    <source>
        <dbReference type="ARBA" id="ARBA00022576"/>
    </source>
</evidence>
<dbReference type="InterPro" id="IPR015422">
    <property type="entry name" value="PyrdxlP-dep_Trfase_small"/>
</dbReference>
<dbReference type="Pfam" id="PF00155">
    <property type="entry name" value="Aminotran_1_2"/>
    <property type="match status" value="1"/>
</dbReference>
<proteinExistence type="inferred from homology"/>
<dbReference type="GO" id="GO:0006520">
    <property type="term" value="P:amino acid metabolic process"/>
    <property type="evidence" value="ECO:0007669"/>
    <property type="project" value="InterPro"/>
</dbReference>
<dbReference type="AlphaFoldDB" id="A0A932CLX3"/>
<dbReference type="PANTHER" id="PTHR46383">
    <property type="entry name" value="ASPARTATE AMINOTRANSFERASE"/>
    <property type="match status" value="1"/>
</dbReference>
<name>A0A932CLX3_UNCTE</name>